<feature type="compositionally biased region" description="Basic and acidic residues" evidence="8">
    <location>
        <begin position="53"/>
        <end position="62"/>
    </location>
</feature>
<reference evidence="10 11" key="1">
    <citation type="submission" date="2025-05" db="UniProtKB">
        <authorList>
            <consortium name="RefSeq"/>
        </authorList>
    </citation>
    <scope>IDENTIFICATION</scope>
</reference>
<dbReference type="GO" id="GO:0016079">
    <property type="term" value="P:synaptic vesicle exocytosis"/>
    <property type="evidence" value="ECO:0007669"/>
    <property type="project" value="TreeGrafter"/>
</dbReference>
<dbReference type="InterPro" id="IPR008849">
    <property type="entry name" value="Synaphin"/>
</dbReference>
<dbReference type="Pfam" id="PF05835">
    <property type="entry name" value="Synaphin"/>
    <property type="match status" value="1"/>
</dbReference>
<feature type="compositionally biased region" description="Basic and acidic residues" evidence="8">
    <location>
        <begin position="25"/>
        <end position="35"/>
    </location>
</feature>
<dbReference type="InParanoid" id="A0A6J0U1A7"/>
<dbReference type="PANTHER" id="PTHR16705:SF4">
    <property type="entry name" value="COMPLEXIN"/>
    <property type="match status" value="1"/>
</dbReference>
<dbReference type="GO" id="GO:0031201">
    <property type="term" value="C:SNARE complex"/>
    <property type="evidence" value="ECO:0007669"/>
    <property type="project" value="TreeGrafter"/>
</dbReference>
<dbReference type="Proteomes" id="UP001652642">
    <property type="component" value="Chromosome 15"/>
</dbReference>
<accession>A0A6J0U1A7</accession>
<gene>
    <name evidence="10 11 12" type="primary">LOC110081046</name>
</gene>
<name>A0A6J0U1A7_9SAUR</name>
<keyword evidence="4" id="KW-0532">Neurotransmitter transport</keyword>
<dbReference type="GeneID" id="110081046"/>
<dbReference type="RefSeq" id="XP_072840316.1">
    <property type="nucleotide sequence ID" value="XM_072984215.1"/>
</dbReference>
<keyword evidence="2" id="KW-0813">Transport</keyword>
<organism evidence="9 10">
    <name type="scientific">Pogona vitticeps</name>
    <name type="common">central bearded dragon</name>
    <dbReference type="NCBI Taxonomy" id="103695"/>
    <lineage>
        <taxon>Eukaryota</taxon>
        <taxon>Metazoa</taxon>
        <taxon>Chordata</taxon>
        <taxon>Craniata</taxon>
        <taxon>Vertebrata</taxon>
        <taxon>Euteleostomi</taxon>
        <taxon>Lepidosauria</taxon>
        <taxon>Squamata</taxon>
        <taxon>Bifurcata</taxon>
        <taxon>Unidentata</taxon>
        <taxon>Episquamata</taxon>
        <taxon>Toxicofera</taxon>
        <taxon>Iguania</taxon>
        <taxon>Acrodonta</taxon>
        <taxon>Agamidae</taxon>
        <taxon>Amphibolurinae</taxon>
        <taxon>Pogona</taxon>
    </lineage>
</organism>
<dbReference type="KEGG" id="pvt:110081046"/>
<feature type="region of interest" description="Disordered" evidence="8">
    <location>
        <begin position="25"/>
        <end position="73"/>
    </location>
</feature>
<evidence type="ECO:0000313" key="12">
    <source>
        <dbReference type="RefSeq" id="XP_072840317.1"/>
    </source>
</evidence>
<evidence type="ECO:0000256" key="5">
    <source>
        <dbReference type="ARBA" id="ARBA00023018"/>
    </source>
</evidence>
<dbReference type="GO" id="GO:0043195">
    <property type="term" value="C:terminal bouton"/>
    <property type="evidence" value="ECO:0007669"/>
    <property type="project" value="TreeGrafter"/>
</dbReference>
<proteinExistence type="inferred from homology"/>
<evidence type="ECO:0000256" key="6">
    <source>
        <dbReference type="ARBA" id="ARBA00034103"/>
    </source>
</evidence>
<evidence type="ECO:0000256" key="3">
    <source>
        <dbReference type="ARBA" id="ARBA00022483"/>
    </source>
</evidence>
<keyword evidence="5" id="KW-0770">Synapse</keyword>
<comment type="function">
    <text evidence="7">Positively regulates a late step in synaptic vesicle exocytosis.</text>
</comment>
<comment type="subcellular location">
    <subcellularLocation>
        <location evidence="6">Synapse</location>
    </subcellularLocation>
</comment>
<dbReference type="GO" id="GO:0019905">
    <property type="term" value="F:syntaxin binding"/>
    <property type="evidence" value="ECO:0007669"/>
    <property type="project" value="InterPro"/>
</dbReference>
<keyword evidence="9" id="KW-1185">Reference proteome</keyword>
<evidence type="ECO:0000256" key="7">
    <source>
        <dbReference type="ARBA" id="ARBA00037297"/>
    </source>
</evidence>
<dbReference type="RefSeq" id="XP_020653080.2">
    <property type="nucleotide sequence ID" value="XM_020797421.2"/>
</dbReference>
<evidence type="ECO:0000256" key="8">
    <source>
        <dbReference type="SAM" id="MobiDB-lite"/>
    </source>
</evidence>
<dbReference type="OrthoDB" id="8955697at2759"/>
<evidence type="ECO:0000256" key="2">
    <source>
        <dbReference type="ARBA" id="ARBA00022448"/>
    </source>
</evidence>
<dbReference type="GO" id="GO:0046928">
    <property type="term" value="P:regulation of neurotransmitter secretion"/>
    <property type="evidence" value="ECO:0007669"/>
    <property type="project" value="TreeGrafter"/>
</dbReference>
<dbReference type="RefSeq" id="XP_072840317.1">
    <property type="nucleotide sequence ID" value="XM_072984216.1"/>
</dbReference>
<dbReference type="PANTHER" id="PTHR16705">
    <property type="entry name" value="COMPLEXIN"/>
    <property type="match status" value="1"/>
</dbReference>
<sequence>MGSAAKSVFGVPANQLLCCVSANLSKEKDPSDRKTCLNRSPFLPPPSRQLSQKQKDKRDAGLARRKAERASMRAQLREKYQLPKNWKDKKQLQAAGVKPKLPPDLQAIVKPAAASDSGSIFPRWVALDFSSLRATAENAVQSLPGSVRQCPVM</sequence>
<dbReference type="CDD" id="cd22809">
    <property type="entry name" value="Complexin_NTD_CPLX_III_IV"/>
    <property type="match status" value="1"/>
</dbReference>
<comment type="similarity">
    <text evidence="1">Belongs to the complexin/synaphin family.</text>
</comment>
<evidence type="ECO:0000313" key="11">
    <source>
        <dbReference type="RefSeq" id="XP_072840316.1"/>
    </source>
</evidence>
<protein>
    <submittedName>
        <fullName evidence="10 11">Complexin-3-like</fullName>
    </submittedName>
</protein>
<evidence type="ECO:0000313" key="10">
    <source>
        <dbReference type="RefSeq" id="XP_020653080.2"/>
    </source>
</evidence>
<keyword evidence="3" id="KW-0268">Exocytosis</keyword>
<evidence type="ECO:0000313" key="9">
    <source>
        <dbReference type="Proteomes" id="UP001652642"/>
    </source>
</evidence>
<dbReference type="AlphaFoldDB" id="A0A6J0U1A7"/>
<evidence type="ECO:0000256" key="4">
    <source>
        <dbReference type="ARBA" id="ARBA00022775"/>
    </source>
</evidence>
<evidence type="ECO:0000256" key="1">
    <source>
        <dbReference type="ARBA" id="ARBA00005396"/>
    </source>
</evidence>